<reference evidence="2" key="2">
    <citation type="submission" date="2023-06" db="EMBL/GenBank/DDBJ databases">
        <authorList>
            <consortium name="Lawrence Berkeley National Laboratory"/>
            <person name="Haridas S."/>
            <person name="Hensen N."/>
            <person name="Bonometti L."/>
            <person name="Westerberg I."/>
            <person name="Brannstrom I.O."/>
            <person name="Guillou S."/>
            <person name="Cros-Aarteil S."/>
            <person name="Calhoun S."/>
            <person name="Kuo A."/>
            <person name="Mondo S."/>
            <person name="Pangilinan J."/>
            <person name="Riley R."/>
            <person name="LaButti K."/>
            <person name="Andreopoulos B."/>
            <person name="Lipzen A."/>
            <person name="Chen C."/>
            <person name="Yanf M."/>
            <person name="Daum C."/>
            <person name="Ng V."/>
            <person name="Clum A."/>
            <person name="Steindorff A."/>
            <person name="Ohm R."/>
            <person name="Martin F."/>
            <person name="Silar P."/>
            <person name="Natvig D."/>
            <person name="Lalanne C."/>
            <person name="Gautier V."/>
            <person name="Ament-velasquez S.L."/>
            <person name="Kruys A."/>
            <person name="Hutchinson M.I."/>
            <person name="Powell A.J."/>
            <person name="Barry K."/>
            <person name="Miller A.N."/>
            <person name="Grigoriev I.V."/>
            <person name="Debuchy R."/>
            <person name="Gladieux P."/>
            <person name="Thoren M.H."/>
            <person name="Johannesson H."/>
        </authorList>
    </citation>
    <scope>NUCLEOTIDE SEQUENCE</scope>
    <source>
        <strain evidence="2">CBS 232.78</strain>
    </source>
</reference>
<feature type="compositionally biased region" description="Polar residues" evidence="1">
    <location>
        <begin position="178"/>
        <end position="204"/>
    </location>
</feature>
<feature type="region of interest" description="Disordered" evidence="1">
    <location>
        <begin position="609"/>
        <end position="628"/>
    </location>
</feature>
<feature type="region of interest" description="Disordered" evidence="1">
    <location>
        <begin position="449"/>
        <end position="470"/>
    </location>
</feature>
<dbReference type="EMBL" id="JAULSW010000003">
    <property type="protein sequence ID" value="KAK3386669.1"/>
    <property type="molecule type" value="Genomic_DNA"/>
</dbReference>
<evidence type="ECO:0000313" key="2">
    <source>
        <dbReference type="EMBL" id="KAK3386669.1"/>
    </source>
</evidence>
<dbReference type="Proteomes" id="UP001285441">
    <property type="component" value="Unassembled WGS sequence"/>
</dbReference>
<name>A0AAE0NSE3_9PEZI</name>
<evidence type="ECO:0000313" key="3">
    <source>
        <dbReference type="Proteomes" id="UP001285441"/>
    </source>
</evidence>
<accession>A0AAE0NSE3</accession>
<proteinExistence type="predicted"/>
<keyword evidence="3" id="KW-1185">Reference proteome</keyword>
<comment type="caution">
    <text evidence="2">The sequence shown here is derived from an EMBL/GenBank/DDBJ whole genome shotgun (WGS) entry which is preliminary data.</text>
</comment>
<evidence type="ECO:0000256" key="1">
    <source>
        <dbReference type="SAM" id="MobiDB-lite"/>
    </source>
</evidence>
<organism evidence="2 3">
    <name type="scientific">Podospora didyma</name>
    <dbReference type="NCBI Taxonomy" id="330526"/>
    <lineage>
        <taxon>Eukaryota</taxon>
        <taxon>Fungi</taxon>
        <taxon>Dikarya</taxon>
        <taxon>Ascomycota</taxon>
        <taxon>Pezizomycotina</taxon>
        <taxon>Sordariomycetes</taxon>
        <taxon>Sordariomycetidae</taxon>
        <taxon>Sordariales</taxon>
        <taxon>Podosporaceae</taxon>
        <taxon>Podospora</taxon>
    </lineage>
</organism>
<dbReference type="AlphaFoldDB" id="A0AAE0NSE3"/>
<reference evidence="2" key="1">
    <citation type="journal article" date="2023" name="Mol. Phylogenet. Evol.">
        <title>Genome-scale phylogeny and comparative genomics of the fungal order Sordariales.</title>
        <authorList>
            <person name="Hensen N."/>
            <person name="Bonometti L."/>
            <person name="Westerberg I."/>
            <person name="Brannstrom I.O."/>
            <person name="Guillou S."/>
            <person name="Cros-Aarteil S."/>
            <person name="Calhoun S."/>
            <person name="Haridas S."/>
            <person name="Kuo A."/>
            <person name="Mondo S."/>
            <person name="Pangilinan J."/>
            <person name="Riley R."/>
            <person name="LaButti K."/>
            <person name="Andreopoulos B."/>
            <person name="Lipzen A."/>
            <person name="Chen C."/>
            <person name="Yan M."/>
            <person name="Daum C."/>
            <person name="Ng V."/>
            <person name="Clum A."/>
            <person name="Steindorff A."/>
            <person name="Ohm R.A."/>
            <person name="Martin F."/>
            <person name="Silar P."/>
            <person name="Natvig D.O."/>
            <person name="Lalanne C."/>
            <person name="Gautier V."/>
            <person name="Ament-Velasquez S.L."/>
            <person name="Kruys A."/>
            <person name="Hutchinson M.I."/>
            <person name="Powell A.J."/>
            <person name="Barry K."/>
            <person name="Miller A.N."/>
            <person name="Grigoriev I.V."/>
            <person name="Debuchy R."/>
            <person name="Gladieux P."/>
            <person name="Hiltunen Thoren M."/>
            <person name="Johannesson H."/>
        </authorList>
    </citation>
    <scope>NUCLEOTIDE SEQUENCE</scope>
    <source>
        <strain evidence="2">CBS 232.78</strain>
    </source>
</reference>
<sequence length="628" mass="70099">MAEIFAVTASVLAVGQLASSCVRMAKALVAVKDDKFDELYWRMEAEKGRTIEWTKSLAAVNYSPPREQEKQFTNLLHGLADRYRDLEAILNKVYPQGIPDRGISVRMTVLSRRLLFEFGRFEELKQTLNTISAMNDYLKQFSLPPSKIKYTCDSSVTSEPVEVSVGEHSSNRGHPKQLSIQSDVSTQSHALHSTSNSQQDSTHLISKHPPVKPLPFSGVYQLGLQILERLSKVSPTPLPHNNSSNPVSRLQLWGTGLFRDKTAKFDAELDLERLWTTRSGQRHRKMGIFVMQTLIGILISELLILEIVISELPEDSPHQKPLQKDKSKIQLTLAEEDLADIVRERFEAIFPSWDDIDASHDNEETADTQAARTGWEDNVKDNPPSISSCVEDIEVSIHCLYTVLPSICSCRQSHSLDLEAKQSAMAAESEQVSDAASVSVTPQRASPTESSATYFASSSTTASTPATTPATSLNFEGHKAIIERNLKLAKELVEIFKSEEKFYRRNKKTIRKFSPELEQEVKRLEEYYDSLTRPDGRVLLTQQKFQAGLEQNHAGMEIIKLIYEPTTLSPKKGNDLLKNKGGDSKDGGAALVTSVEEQIETMVKQFTTPTFHGLPQRNRGPLVSAADG</sequence>
<feature type="compositionally biased region" description="Low complexity" evidence="1">
    <location>
        <begin position="450"/>
        <end position="470"/>
    </location>
</feature>
<gene>
    <name evidence="2" type="ORF">B0H63DRAFT_139508</name>
</gene>
<feature type="region of interest" description="Disordered" evidence="1">
    <location>
        <begin position="357"/>
        <end position="379"/>
    </location>
</feature>
<protein>
    <submittedName>
        <fullName evidence="2">Uncharacterized protein</fullName>
    </submittedName>
</protein>
<feature type="region of interest" description="Disordered" evidence="1">
    <location>
        <begin position="161"/>
        <end position="207"/>
    </location>
</feature>